<keyword evidence="4" id="KW-1185">Reference proteome</keyword>
<feature type="compositionally biased region" description="Basic residues" evidence="2">
    <location>
        <begin position="189"/>
        <end position="198"/>
    </location>
</feature>
<proteinExistence type="predicted"/>
<protein>
    <recommendedName>
        <fullName evidence="5">Translation initiation factor</fullName>
    </recommendedName>
</protein>
<dbReference type="AlphaFoldDB" id="A0A2S0KF41"/>
<evidence type="ECO:0000313" key="4">
    <source>
        <dbReference type="Proteomes" id="UP000239814"/>
    </source>
</evidence>
<dbReference type="EMBL" id="CP027433">
    <property type="protein sequence ID" value="AVM00283.1"/>
    <property type="molecule type" value="Genomic_DNA"/>
</dbReference>
<feature type="compositionally biased region" description="Low complexity" evidence="2">
    <location>
        <begin position="106"/>
        <end position="167"/>
    </location>
</feature>
<reference evidence="3 4" key="1">
    <citation type="submission" date="2018-03" db="EMBL/GenBank/DDBJ databases">
        <title>Characteristics and genome of n-alkane degrading marine bacteria Gordonia iterans isolated from crude oil contaminated in Tae-an, South Korea.</title>
        <authorList>
            <person name="Lee S.-S."/>
            <person name="Kim H."/>
        </authorList>
    </citation>
    <scope>NUCLEOTIDE SEQUENCE [LARGE SCALE GENOMIC DNA]</scope>
    <source>
        <strain evidence="3 4">Co17</strain>
    </source>
</reference>
<feature type="coiled-coil region" evidence="1">
    <location>
        <begin position="221"/>
        <end position="255"/>
    </location>
</feature>
<evidence type="ECO:0000313" key="3">
    <source>
        <dbReference type="EMBL" id="AVM00283.1"/>
    </source>
</evidence>
<keyword evidence="1" id="KW-0175">Coiled coil</keyword>
<name>A0A2S0KF41_9ACTN</name>
<sequence length="255" mass="26343">MPPRRRSATADSLTTDDLARLAAAVAEGKRATVYLREGTPSLGLAPGSSARVVSVDGTTLVVRPRGVDDELPYEADELRMTKNVPEAPAPRTAKRSAKPAAGSGERPSAPARRAATQPAPAAAAKPTVAPAAPSTPTAPAAPSSTGSSSRKATPGPAARRSAARGAPKSVTVTLYGSAENEWSVAVTRGARKPQRSRKVTPESVDAAVRELGDPAAAEAVTTLLHAAREEAQRRVEELSRELEAARQALAALDDR</sequence>
<dbReference type="Pfam" id="PF19844">
    <property type="entry name" value="DUF6319"/>
    <property type="match status" value="1"/>
</dbReference>
<dbReference type="RefSeq" id="WP_105942011.1">
    <property type="nucleotide sequence ID" value="NZ_CP027433.1"/>
</dbReference>
<dbReference type="InterPro" id="IPR046282">
    <property type="entry name" value="DUF6319"/>
</dbReference>
<evidence type="ECO:0000256" key="2">
    <source>
        <dbReference type="SAM" id="MobiDB-lite"/>
    </source>
</evidence>
<dbReference type="Proteomes" id="UP000239814">
    <property type="component" value="Chromosome"/>
</dbReference>
<gene>
    <name evidence="3" type="ORF">C6V83_08370</name>
</gene>
<organism evidence="3 4">
    <name type="scientific">Gordonia iterans</name>
    <dbReference type="NCBI Taxonomy" id="1004901"/>
    <lineage>
        <taxon>Bacteria</taxon>
        <taxon>Bacillati</taxon>
        <taxon>Actinomycetota</taxon>
        <taxon>Actinomycetes</taxon>
        <taxon>Mycobacteriales</taxon>
        <taxon>Gordoniaceae</taxon>
        <taxon>Gordonia</taxon>
    </lineage>
</organism>
<feature type="region of interest" description="Disordered" evidence="2">
    <location>
        <begin position="63"/>
        <end position="204"/>
    </location>
</feature>
<accession>A0A2S0KF41</accession>
<dbReference type="KEGG" id="git:C6V83_08370"/>
<evidence type="ECO:0008006" key="5">
    <source>
        <dbReference type="Google" id="ProtNLM"/>
    </source>
</evidence>
<dbReference type="OrthoDB" id="4373871at2"/>
<evidence type="ECO:0000256" key="1">
    <source>
        <dbReference type="SAM" id="Coils"/>
    </source>
</evidence>